<sequence>MDRELDMGVIVNPRGTSGAGKTEFAPRILADYGWGKDGQVEPIHHSRRRWPVGYRLRHPLGRRPLIVLGHYERTSGGCDTFSARDGGLDEAFRLADAWASAEHDVLLEGFALSTEHERSAWLARRHALHVLCLATPPEQAARNLVSRWRARGDSWPSVTGAVVTQRDAIEDACSRLQHVATVEDLGFEAALCRARQVLALPPEAG</sequence>
<dbReference type="InterPro" id="IPR027417">
    <property type="entry name" value="P-loop_NTPase"/>
</dbReference>
<keyword evidence="2" id="KW-1185">Reference proteome</keyword>
<evidence type="ECO:0000313" key="2">
    <source>
        <dbReference type="Proteomes" id="UP000295096"/>
    </source>
</evidence>
<dbReference type="SUPFAM" id="SSF52540">
    <property type="entry name" value="P-loop containing nucleoside triphosphate hydrolases"/>
    <property type="match status" value="1"/>
</dbReference>
<dbReference type="OrthoDB" id="7364034at2"/>
<comment type="caution">
    <text evidence="1">The sequence shown here is derived from an EMBL/GenBank/DDBJ whole genome shotgun (WGS) entry which is preliminary data.</text>
</comment>
<accession>A0A4R5Q8C6</accession>
<dbReference type="Proteomes" id="UP000295096">
    <property type="component" value="Unassembled WGS sequence"/>
</dbReference>
<protein>
    <recommendedName>
        <fullName evidence="3">Chloramphenicol phosphotransferase</fullName>
    </recommendedName>
</protein>
<dbReference type="EMBL" id="SMSJ01000097">
    <property type="protein sequence ID" value="TDH58759.1"/>
    <property type="molecule type" value="Genomic_DNA"/>
</dbReference>
<name>A0A4R5Q8C6_9PROT</name>
<dbReference type="Gene3D" id="3.40.50.300">
    <property type="entry name" value="P-loop containing nucleotide triphosphate hydrolases"/>
    <property type="match status" value="1"/>
</dbReference>
<evidence type="ECO:0000313" key="1">
    <source>
        <dbReference type="EMBL" id="TDH58759.1"/>
    </source>
</evidence>
<dbReference type="AlphaFoldDB" id="A0A4R5Q8C6"/>
<gene>
    <name evidence="1" type="ORF">E2C06_30825</name>
</gene>
<evidence type="ECO:0008006" key="3">
    <source>
        <dbReference type="Google" id="ProtNLM"/>
    </source>
</evidence>
<organism evidence="1 2">
    <name type="scientific">Dankookia rubra</name>
    <dbReference type="NCBI Taxonomy" id="1442381"/>
    <lineage>
        <taxon>Bacteria</taxon>
        <taxon>Pseudomonadati</taxon>
        <taxon>Pseudomonadota</taxon>
        <taxon>Alphaproteobacteria</taxon>
        <taxon>Acetobacterales</taxon>
        <taxon>Roseomonadaceae</taxon>
        <taxon>Dankookia</taxon>
    </lineage>
</organism>
<reference evidence="1 2" key="1">
    <citation type="journal article" date="2016" name="J. Microbiol.">
        <title>Dankookia rubra gen. nov., sp. nov., an alphaproteobacterium isolated from sediment of a shallow stream.</title>
        <authorList>
            <person name="Kim W.H."/>
            <person name="Kim D.H."/>
            <person name="Kang K."/>
            <person name="Ahn T.Y."/>
        </authorList>
    </citation>
    <scope>NUCLEOTIDE SEQUENCE [LARGE SCALE GENOMIC DNA]</scope>
    <source>
        <strain evidence="1 2">JCM30602</strain>
    </source>
</reference>
<dbReference type="RefSeq" id="WP_133292410.1">
    <property type="nucleotide sequence ID" value="NZ_SMSJ01000097.1"/>
</dbReference>
<proteinExistence type="predicted"/>